<name>A0A6C0ARE4_9ZZZZ</name>
<evidence type="ECO:0000313" key="1">
    <source>
        <dbReference type="EMBL" id="QHS81980.1"/>
    </source>
</evidence>
<dbReference type="SUPFAM" id="SSF53335">
    <property type="entry name" value="S-adenosyl-L-methionine-dependent methyltransferases"/>
    <property type="match status" value="1"/>
</dbReference>
<proteinExistence type="predicted"/>
<dbReference type="CDD" id="cd02440">
    <property type="entry name" value="AdoMet_MTases"/>
    <property type="match status" value="1"/>
</dbReference>
<dbReference type="InterPro" id="IPR029063">
    <property type="entry name" value="SAM-dependent_MTases_sf"/>
</dbReference>
<protein>
    <submittedName>
        <fullName evidence="1">Uncharacterized protein</fullName>
    </submittedName>
</protein>
<sequence>MNPTLLEIKSFTNKEKRLIASHIKNISLSDVDDEMNKLIQIGKGAKDIGPRSRIGNDIVDYFTFVERLETKGKYNISFFEFVERIEEFKKKKFIQTMLTYYETVKNKNGKKHEYKVLKEVYNICISAINIMRPLNCMEIYTKYGATRVLNFCAGWGGSTVAAGALQLAAFYGVEINADLLEPYDKLVSYLKTKTATQYDIRICDALTVNYNEMSYDTVFASPPYYSLEKYAHNSKYASKKDMDDKFYKPLFQMTYNSLQIGGHYIINVSKEVYENVLKGLLGEAPETFPLKKSKRQNDYTEMVYVWKKLL</sequence>
<accession>A0A6C0ARE4</accession>
<dbReference type="EMBL" id="MN740762">
    <property type="protein sequence ID" value="QHS81980.1"/>
    <property type="molecule type" value="Genomic_DNA"/>
</dbReference>
<dbReference type="Gene3D" id="3.40.50.150">
    <property type="entry name" value="Vaccinia Virus protein VP39"/>
    <property type="match status" value="1"/>
</dbReference>
<organism evidence="1">
    <name type="scientific">viral metagenome</name>
    <dbReference type="NCBI Taxonomy" id="1070528"/>
    <lineage>
        <taxon>unclassified sequences</taxon>
        <taxon>metagenomes</taxon>
        <taxon>organismal metagenomes</taxon>
    </lineage>
</organism>
<reference evidence="1" key="1">
    <citation type="journal article" date="2020" name="Nature">
        <title>Giant virus diversity and host interactions through global metagenomics.</title>
        <authorList>
            <person name="Schulz F."/>
            <person name="Roux S."/>
            <person name="Paez-Espino D."/>
            <person name="Jungbluth S."/>
            <person name="Walsh D.A."/>
            <person name="Denef V.J."/>
            <person name="McMahon K.D."/>
            <person name="Konstantinidis K.T."/>
            <person name="Eloe-Fadrosh E.A."/>
            <person name="Kyrpides N.C."/>
            <person name="Woyke T."/>
        </authorList>
    </citation>
    <scope>NUCLEOTIDE SEQUENCE</scope>
    <source>
        <strain evidence="1">GVMAG-S-1101165-79</strain>
    </source>
</reference>
<dbReference type="AlphaFoldDB" id="A0A6C0ARE4"/>